<comment type="caution">
    <text evidence="2">The sequence shown here is derived from an EMBL/GenBank/DDBJ whole genome shotgun (WGS) entry which is preliminary data.</text>
</comment>
<protein>
    <submittedName>
        <fullName evidence="2">Uncharacterized protein</fullName>
    </submittedName>
</protein>
<proteinExistence type="predicted"/>
<dbReference type="Proteomes" id="UP000774617">
    <property type="component" value="Unassembled WGS sequence"/>
</dbReference>
<organism evidence="2 3">
    <name type="scientific">Macrophomina phaseolina</name>
    <dbReference type="NCBI Taxonomy" id="35725"/>
    <lineage>
        <taxon>Eukaryota</taxon>
        <taxon>Fungi</taxon>
        <taxon>Dikarya</taxon>
        <taxon>Ascomycota</taxon>
        <taxon>Pezizomycotina</taxon>
        <taxon>Dothideomycetes</taxon>
        <taxon>Dothideomycetes incertae sedis</taxon>
        <taxon>Botryosphaeriales</taxon>
        <taxon>Botryosphaeriaceae</taxon>
        <taxon>Macrophomina</taxon>
    </lineage>
</organism>
<dbReference type="EMBL" id="JAGTJR010000012">
    <property type="protein sequence ID" value="KAH7051035.1"/>
    <property type="molecule type" value="Genomic_DNA"/>
</dbReference>
<feature type="compositionally biased region" description="Polar residues" evidence="1">
    <location>
        <begin position="220"/>
        <end position="230"/>
    </location>
</feature>
<evidence type="ECO:0000256" key="1">
    <source>
        <dbReference type="SAM" id="MobiDB-lite"/>
    </source>
</evidence>
<evidence type="ECO:0000313" key="3">
    <source>
        <dbReference type="Proteomes" id="UP000774617"/>
    </source>
</evidence>
<sequence length="239" mass="25974">MAHSSMCGASRGSFRRYTGSNRRQAKELDKCRHVARYFCSHSAGLLRIWVIILNASQQAGSLNTISRFDHALSLTITLRQGASIVPWVPRIHVLNCFQLVASVSIAHDVLLDVVLPCERLFALMTREWRWLFPVIRASRRFAVVPEQCLLIDVGVTAAVKGGWRHFRRMPQSSVLPRTSCGEAARTEIPLLADGDSNRSAGGGGAVASENAAASKILASGPSSHFSSSDMTRGFAGARG</sequence>
<keyword evidence="3" id="KW-1185">Reference proteome</keyword>
<reference evidence="2 3" key="1">
    <citation type="journal article" date="2021" name="Nat. Commun.">
        <title>Genetic determinants of endophytism in the Arabidopsis root mycobiome.</title>
        <authorList>
            <person name="Mesny F."/>
            <person name="Miyauchi S."/>
            <person name="Thiergart T."/>
            <person name="Pickel B."/>
            <person name="Atanasova L."/>
            <person name="Karlsson M."/>
            <person name="Huettel B."/>
            <person name="Barry K.W."/>
            <person name="Haridas S."/>
            <person name="Chen C."/>
            <person name="Bauer D."/>
            <person name="Andreopoulos W."/>
            <person name="Pangilinan J."/>
            <person name="LaButti K."/>
            <person name="Riley R."/>
            <person name="Lipzen A."/>
            <person name="Clum A."/>
            <person name="Drula E."/>
            <person name="Henrissat B."/>
            <person name="Kohler A."/>
            <person name="Grigoriev I.V."/>
            <person name="Martin F.M."/>
            <person name="Hacquard S."/>
        </authorList>
    </citation>
    <scope>NUCLEOTIDE SEQUENCE [LARGE SCALE GENOMIC DNA]</scope>
    <source>
        <strain evidence="2 3">MPI-SDFR-AT-0080</strain>
    </source>
</reference>
<accession>A0ABQ8GBR5</accession>
<feature type="region of interest" description="Disordered" evidence="1">
    <location>
        <begin position="219"/>
        <end position="239"/>
    </location>
</feature>
<evidence type="ECO:0000313" key="2">
    <source>
        <dbReference type="EMBL" id="KAH7051035.1"/>
    </source>
</evidence>
<name>A0ABQ8GBR5_9PEZI</name>
<gene>
    <name evidence="2" type="ORF">B0J12DRAFT_76316</name>
</gene>